<comment type="function">
    <text evidence="3">Required for maturation of 30S ribosomal subunits.</text>
</comment>
<name>A0A0S4N211_9BACT</name>
<reference evidence="6" key="1">
    <citation type="submission" date="2015-11" db="EMBL/GenBank/DDBJ databases">
        <authorList>
            <person name="Varghese N."/>
        </authorList>
    </citation>
    <scope>NUCLEOTIDE SEQUENCE [LARGE SCALE GENOMIC DNA]</scope>
</reference>
<dbReference type="InterPro" id="IPR035956">
    <property type="entry name" value="RimP_N_sf"/>
</dbReference>
<evidence type="ECO:0000256" key="2">
    <source>
        <dbReference type="ARBA" id="ARBA00022517"/>
    </source>
</evidence>
<dbReference type="PANTHER" id="PTHR33867:SF1">
    <property type="entry name" value="RIBOSOME MATURATION FACTOR RIMP"/>
    <property type="match status" value="1"/>
</dbReference>
<dbReference type="InterPro" id="IPR028989">
    <property type="entry name" value="RimP_N"/>
</dbReference>
<evidence type="ECO:0000313" key="5">
    <source>
        <dbReference type="EMBL" id="CUU05177.1"/>
    </source>
</evidence>
<dbReference type="Gene3D" id="3.30.300.70">
    <property type="entry name" value="RimP-like superfamily, N-terminal"/>
    <property type="match status" value="1"/>
</dbReference>
<dbReference type="InterPro" id="IPR003728">
    <property type="entry name" value="Ribosome_maturation_RimP"/>
</dbReference>
<keyword evidence="6" id="KW-1185">Reference proteome</keyword>
<accession>A0A0S4N211</accession>
<evidence type="ECO:0000256" key="3">
    <source>
        <dbReference type="HAMAP-Rule" id="MF_01077"/>
    </source>
</evidence>
<protein>
    <recommendedName>
        <fullName evidence="3">Ribosome maturation factor RimP</fullName>
    </recommendedName>
</protein>
<dbReference type="InterPro" id="IPR036847">
    <property type="entry name" value="RimP_C_sf"/>
</dbReference>
<dbReference type="GO" id="GO:0006412">
    <property type="term" value="P:translation"/>
    <property type="evidence" value="ECO:0007669"/>
    <property type="project" value="TreeGrafter"/>
</dbReference>
<sequence length="181" mass="20840">MEFRFGFFIFLKNQISGLYDPLFFLIMLNLEELKSKLREIIVPIVENSGAYLVDLNLKGVGKKLTLEVFVDTDDGITINECEKISKLISDALDVYDPIPGSYRLEVSSPGVGNPFKVKRQYITNIGRFLRVKYLREDSQQVVEVMGRLVSADDDKIELELKDVKIILRYEQIIEAKTEIVW</sequence>
<dbReference type="PANTHER" id="PTHR33867">
    <property type="entry name" value="RIBOSOME MATURATION FACTOR RIMP"/>
    <property type="match status" value="1"/>
</dbReference>
<keyword evidence="2 3" id="KW-0690">Ribosome biogenesis</keyword>
<dbReference type="STRING" id="1643428.GCA_001442855_01158"/>
<dbReference type="Pfam" id="PF02576">
    <property type="entry name" value="RimP_N"/>
    <property type="match status" value="1"/>
</dbReference>
<evidence type="ECO:0000313" key="6">
    <source>
        <dbReference type="Proteomes" id="UP000320623"/>
    </source>
</evidence>
<dbReference type="HAMAP" id="MF_01077">
    <property type="entry name" value="RimP"/>
    <property type="match status" value="1"/>
</dbReference>
<dbReference type="EMBL" id="FAOO01000007">
    <property type="protein sequence ID" value="CUU05177.1"/>
    <property type="molecule type" value="Genomic_DNA"/>
</dbReference>
<proteinExistence type="inferred from homology"/>
<organism evidence="5 6">
    <name type="scientific">Candidatus Thermokryptus mobilis</name>
    <dbReference type="NCBI Taxonomy" id="1643428"/>
    <lineage>
        <taxon>Bacteria</taxon>
        <taxon>Pseudomonadati</taxon>
        <taxon>Candidatus Kryptoniota</taxon>
        <taxon>Candidatus Thermokryptus</taxon>
    </lineage>
</organism>
<dbReference type="FunFam" id="3.30.300.70:FF:000001">
    <property type="entry name" value="Ribosome maturation factor RimP"/>
    <property type="match status" value="1"/>
</dbReference>
<dbReference type="SUPFAM" id="SSF75420">
    <property type="entry name" value="YhbC-like, N-terminal domain"/>
    <property type="match status" value="1"/>
</dbReference>
<dbReference type="SUPFAM" id="SSF74942">
    <property type="entry name" value="YhbC-like, C-terminal domain"/>
    <property type="match status" value="1"/>
</dbReference>
<dbReference type="GO" id="GO:0005829">
    <property type="term" value="C:cytosol"/>
    <property type="evidence" value="ECO:0007669"/>
    <property type="project" value="TreeGrafter"/>
</dbReference>
<dbReference type="GO" id="GO:0000028">
    <property type="term" value="P:ribosomal small subunit assembly"/>
    <property type="evidence" value="ECO:0007669"/>
    <property type="project" value="TreeGrafter"/>
</dbReference>
<gene>
    <name evidence="3" type="primary">rimP</name>
    <name evidence="5" type="ORF">JGI1_01185</name>
</gene>
<dbReference type="AlphaFoldDB" id="A0A0S4N211"/>
<keyword evidence="1 3" id="KW-0963">Cytoplasm</keyword>
<feature type="domain" description="Ribosome maturation factor RimP N-terminal" evidence="4">
    <location>
        <begin position="40"/>
        <end position="111"/>
    </location>
</feature>
<evidence type="ECO:0000256" key="1">
    <source>
        <dbReference type="ARBA" id="ARBA00022490"/>
    </source>
</evidence>
<comment type="similarity">
    <text evidence="3">Belongs to the RimP family.</text>
</comment>
<evidence type="ECO:0000259" key="4">
    <source>
        <dbReference type="Pfam" id="PF02576"/>
    </source>
</evidence>
<comment type="subcellular location">
    <subcellularLocation>
        <location evidence="3">Cytoplasm</location>
    </subcellularLocation>
</comment>
<dbReference type="Proteomes" id="UP000320623">
    <property type="component" value="Unassembled WGS sequence"/>
</dbReference>